<gene>
    <name evidence="7" type="ORF">NV381_36320</name>
</gene>
<dbReference type="InterPro" id="IPR055372">
    <property type="entry name" value="CBM96"/>
</dbReference>
<dbReference type="NCBIfam" id="NF033679">
    <property type="entry name" value="DNRLRE_dom"/>
    <property type="match status" value="1"/>
</dbReference>
<keyword evidence="3 5" id="KW-0732">Signal</keyword>
<dbReference type="InterPro" id="IPR003961">
    <property type="entry name" value="FN3_dom"/>
</dbReference>
<keyword evidence="4" id="KW-0677">Repeat</keyword>
<protein>
    <submittedName>
        <fullName evidence="7">DNRLRE domain-containing protein</fullName>
    </submittedName>
</protein>
<evidence type="ECO:0000256" key="1">
    <source>
        <dbReference type="ARBA" id="ARBA00004613"/>
    </source>
</evidence>
<dbReference type="InterPro" id="IPR050991">
    <property type="entry name" value="ECM_Regulatory_Proteins"/>
</dbReference>
<dbReference type="PROSITE" id="PS50853">
    <property type="entry name" value="FN3"/>
    <property type="match status" value="2"/>
</dbReference>
<dbReference type="Gene3D" id="2.60.40.10">
    <property type="entry name" value="Immunoglobulins"/>
    <property type="match status" value="3"/>
</dbReference>
<comment type="subcellular location">
    <subcellularLocation>
        <location evidence="1">Secreted</location>
    </subcellularLocation>
</comment>
<dbReference type="Pfam" id="PF00041">
    <property type="entry name" value="fn3"/>
    <property type="match status" value="1"/>
</dbReference>
<dbReference type="SUPFAM" id="SSF49265">
    <property type="entry name" value="Fibronectin type III"/>
    <property type="match status" value="2"/>
</dbReference>
<dbReference type="PANTHER" id="PTHR46708">
    <property type="entry name" value="TENASCIN"/>
    <property type="match status" value="1"/>
</dbReference>
<dbReference type="EMBL" id="JANQBD010000049">
    <property type="protein sequence ID" value="MCR8636641.1"/>
    <property type="molecule type" value="Genomic_DNA"/>
</dbReference>
<keyword evidence="8" id="KW-1185">Reference proteome</keyword>
<dbReference type="Pfam" id="PF24517">
    <property type="entry name" value="CBM96"/>
    <property type="match status" value="1"/>
</dbReference>
<proteinExistence type="predicted"/>
<evidence type="ECO:0000256" key="5">
    <source>
        <dbReference type="SAM" id="SignalP"/>
    </source>
</evidence>
<keyword evidence="2" id="KW-0964">Secreted</keyword>
<dbReference type="RefSeq" id="WP_258218138.1">
    <property type="nucleotide sequence ID" value="NZ_JANQBD010000049.1"/>
</dbReference>
<evidence type="ECO:0000256" key="4">
    <source>
        <dbReference type="ARBA" id="ARBA00022737"/>
    </source>
</evidence>
<sequence length="982" mass="102648">MKNRKWQKHLCMWLSFILLVGLLSGLPAASAATTPFTDDFEGMMVFTVPSSAPGNARGWQSNTGTNNPWSVAKDETSNYVMKATNTTAGSTFTLFNNSSMSSAGMIHTAKMKISNTAVRTGITARYLDGNNYYAVTLNKSGSNSLFEIRKKTSSSTTTVASAPFAYDTSTYYTLTIATVTSGSDVTVIGTIKGGPTLVYTDTAGQPSPGSKFGFYIAGVASENQTAYFDDVYATDNLIQAPTNVTASPGDGKVALNWPASAEATSYTVKRYVPCTGGCASGQAGYYTTIAANVMSTSYVDKGLTNGTPYAYAISAVKGTDDGLLSSQVSAIPQAEDTSEPSLASVALSGLTTTLNVNATSQAVVKAVYSDSSSYYVTNGVMFNSSAPSVAAISATGLVTAKAPGMTVITATYKGITSPGFPLTVNDSGPTLNSVSVTGPSVLDVGGVGQFSATAIYSDSTTQNVTASATFASSSEGVISFGPNGSASALNAGSTLVTATYQGVKSSGLNVTVNPASGQPLLIGSADDTYVESSKGNSPQGSLNNMKVKLNSLVEFRNAYLKFIMPQYEGILDKVNLNLYFALDSNTASYVVELQGIEEDNWSEQTLTYNQQPGTLNGVYANAPGEKGTVIGQYTIDQSGSYSFDVTDFVKNQYDNLISFRIIGVTNNKGSSVFSKEAADATKRPSLTIMTRPDTGEPRAPINLSAGGKSSTSVHLSWSPADDRADGYYIKRGTENGGPYVNIGTSLSASFTDNGLEPGTTYYYVVSGYNDKGESHASLQVAALTIPAAPASVAATAGDRQIALTWEPSDGASSYNIYRMANGQTSKIASSVTATVYTDIGLVNGSSYHYTVTSVNESGESEASISVATSAVVPLVIGKPTMRNANKATVTNLQNSGYVEVGLTIQNKSSQNVTGSVVIGLYNSNDTAAYENRIIAKFLKGDQNITVYSAFDLPSDISGYTVKAMITDATDSNQPLSNQVTIP</sequence>
<evidence type="ECO:0000313" key="7">
    <source>
        <dbReference type="EMBL" id="MCR8636641.1"/>
    </source>
</evidence>
<evidence type="ECO:0000256" key="2">
    <source>
        <dbReference type="ARBA" id="ARBA00022525"/>
    </source>
</evidence>
<dbReference type="SUPFAM" id="SSF49373">
    <property type="entry name" value="Invasin/intimin cell-adhesion fragments"/>
    <property type="match status" value="1"/>
</dbReference>
<reference evidence="7 8" key="1">
    <citation type="submission" date="2022-08" db="EMBL/GenBank/DDBJ databases">
        <title>Paenibacillus endoradicis sp. nov., Paenibacillus radicibacter sp. nov and Paenibacillus pararadicis sp. nov., three cold-adapted plant growth-promoting bacteria isolated from root of Larix gmelinii in Great Khingan.</title>
        <authorList>
            <person name="Xue H."/>
        </authorList>
    </citation>
    <scope>NUCLEOTIDE SEQUENCE [LARGE SCALE GENOMIC DNA]</scope>
    <source>
        <strain evidence="7 8">N5-1-1-5</strain>
    </source>
</reference>
<dbReference type="SMART" id="SM00060">
    <property type="entry name" value="FN3"/>
    <property type="match status" value="3"/>
</dbReference>
<dbReference type="InterPro" id="IPR013783">
    <property type="entry name" value="Ig-like_fold"/>
</dbReference>
<dbReference type="InterPro" id="IPR036116">
    <property type="entry name" value="FN3_sf"/>
</dbReference>
<dbReference type="PANTHER" id="PTHR46708:SF2">
    <property type="entry name" value="FIBRONECTIN TYPE-III DOMAIN-CONTAINING PROTEIN"/>
    <property type="match status" value="1"/>
</dbReference>
<comment type="caution">
    <text evidence="7">The sequence shown here is derived from an EMBL/GenBank/DDBJ whole genome shotgun (WGS) entry which is preliminary data.</text>
</comment>
<evidence type="ECO:0000313" key="8">
    <source>
        <dbReference type="Proteomes" id="UP001300012"/>
    </source>
</evidence>
<evidence type="ECO:0000259" key="6">
    <source>
        <dbReference type="PROSITE" id="PS50853"/>
    </source>
</evidence>
<name>A0ABT1YTX2_9BACL</name>
<evidence type="ECO:0000256" key="3">
    <source>
        <dbReference type="ARBA" id="ARBA00022729"/>
    </source>
</evidence>
<dbReference type="InterPro" id="IPR008964">
    <property type="entry name" value="Invasin/intimin_cell_adhesion"/>
</dbReference>
<dbReference type="Proteomes" id="UP001300012">
    <property type="component" value="Unassembled WGS sequence"/>
</dbReference>
<dbReference type="CDD" id="cd00063">
    <property type="entry name" value="FN3"/>
    <property type="match status" value="2"/>
</dbReference>
<organism evidence="7 8">
    <name type="scientific">Paenibacillus radicis</name>
    <name type="common">ex Xue et al. 2023</name>
    <dbReference type="NCBI Taxonomy" id="2972489"/>
    <lineage>
        <taxon>Bacteria</taxon>
        <taxon>Bacillati</taxon>
        <taxon>Bacillota</taxon>
        <taxon>Bacilli</taxon>
        <taxon>Bacillales</taxon>
        <taxon>Paenibacillaceae</taxon>
        <taxon>Paenibacillus</taxon>
    </lineage>
</organism>
<feature type="domain" description="Fibronectin type-III" evidence="6">
    <location>
        <begin position="788"/>
        <end position="874"/>
    </location>
</feature>
<dbReference type="Pfam" id="PF02368">
    <property type="entry name" value="Big_2"/>
    <property type="match status" value="1"/>
</dbReference>
<accession>A0ABT1YTX2</accession>
<feature type="signal peptide" evidence="5">
    <location>
        <begin position="1"/>
        <end position="31"/>
    </location>
</feature>
<dbReference type="InterPro" id="IPR003343">
    <property type="entry name" value="Big_2"/>
</dbReference>
<dbReference type="SMART" id="SM00635">
    <property type="entry name" value="BID_2"/>
    <property type="match status" value="2"/>
</dbReference>
<feature type="chain" id="PRO_5045995903" evidence="5">
    <location>
        <begin position="32"/>
        <end position="982"/>
    </location>
</feature>
<feature type="domain" description="Fibronectin type-III" evidence="6">
    <location>
        <begin position="699"/>
        <end position="787"/>
    </location>
</feature>
<dbReference type="Gene3D" id="2.60.40.1080">
    <property type="match status" value="2"/>
</dbReference>